<name>A0ACB9QVJ0_9MYRT</name>
<proteinExistence type="predicted"/>
<keyword evidence="2" id="KW-1185">Reference proteome</keyword>
<organism evidence="1 2">
    <name type="scientific">Melastoma candidum</name>
    <dbReference type="NCBI Taxonomy" id="119954"/>
    <lineage>
        <taxon>Eukaryota</taxon>
        <taxon>Viridiplantae</taxon>
        <taxon>Streptophyta</taxon>
        <taxon>Embryophyta</taxon>
        <taxon>Tracheophyta</taxon>
        <taxon>Spermatophyta</taxon>
        <taxon>Magnoliopsida</taxon>
        <taxon>eudicotyledons</taxon>
        <taxon>Gunneridae</taxon>
        <taxon>Pentapetalae</taxon>
        <taxon>rosids</taxon>
        <taxon>malvids</taxon>
        <taxon>Myrtales</taxon>
        <taxon>Melastomataceae</taxon>
        <taxon>Melastomatoideae</taxon>
        <taxon>Melastomateae</taxon>
        <taxon>Melastoma</taxon>
    </lineage>
</organism>
<dbReference type="Proteomes" id="UP001057402">
    <property type="component" value="Chromosome 5"/>
</dbReference>
<sequence>MAAQQFKLPLINFTKLEEQGFVHITPEWINVRDRVKLALQEICSFEAIFEETVPVGVRESAIGVVREVFDLPLASMKDSVDDLRDKMYYGYMGKSELNRFYQSIGVDDIESDEGVKRLCKCLWPQGEPPHSRETIQTYATKISQVEQLIRKMVLESLGCEKYLNEHLGLSRYHFRWNKYEPTGTDDRKLVLNPHTDKSFLSILYQNGVDGLEIQTKDGKWNFVQQQPNSFIVIVGDEFHAWSNGRLRTQMHRVTLGGFDTRYSIGIFALPKPECVVSAPDEVVDAELPLRYRPFEIRKYFEYSNSSVAQGEPRFKSFCGI</sequence>
<comment type="caution">
    <text evidence="1">The sequence shown here is derived from an EMBL/GenBank/DDBJ whole genome shotgun (WGS) entry which is preliminary data.</text>
</comment>
<dbReference type="EMBL" id="CM042884">
    <property type="protein sequence ID" value="KAI4370951.1"/>
    <property type="molecule type" value="Genomic_DNA"/>
</dbReference>
<protein>
    <submittedName>
        <fullName evidence="1">Uncharacterized protein</fullName>
    </submittedName>
</protein>
<evidence type="ECO:0000313" key="1">
    <source>
        <dbReference type="EMBL" id="KAI4370951.1"/>
    </source>
</evidence>
<evidence type="ECO:0000313" key="2">
    <source>
        <dbReference type="Proteomes" id="UP001057402"/>
    </source>
</evidence>
<accession>A0ACB9QVJ0</accession>
<gene>
    <name evidence="1" type="ORF">MLD38_019237</name>
</gene>
<reference evidence="2" key="1">
    <citation type="journal article" date="2023" name="Front. Plant Sci.">
        <title>Chromosomal-level genome assembly of Melastoma candidum provides insights into trichome evolution.</title>
        <authorList>
            <person name="Zhong Y."/>
            <person name="Wu W."/>
            <person name="Sun C."/>
            <person name="Zou P."/>
            <person name="Liu Y."/>
            <person name="Dai S."/>
            <person name="Zhou R."/>
        </authorList>
    </citation>
    <scope>NUCLEOTIDE SEQUENCE [LARGE SCALE GENOMIC DNA]</scope>
</reference>